<proteinExistence type="predicted"/>
<dbReference type="Proteomes" id="UP000316639">
    <property type="component" value="Unassembled WGS sequence"/>
</dbReference>
<comment type="caution">
    <text evidence="2">The sequence shown here is derived from an EMBL/GenBank/DDBJ whole genome shotgun (WGS) entry which is preliminary data.</text>
</comment>
<name>A0A563ENY2_9PSEU</name>
<keyword evidence="1" id="KW-0472">Membrane</keyword>
<reference evidence="2 3" key="1">
    <citation type="submission" date="2019-07" db="EMBL/GenBank/DDBJ databases">
        <title>Lentzea xizangensis sp. nov., isolated from Qinghai-Tibetan Plateau Soils.</title>
        <authorList>
            <person name="Huang J."/>
        </authorList>
    </citation>
    <scope>NUCLEOTIDE SEQUENCE [LARGE SCALE GENOMIC DNA]</scope>
    <source>
        <strain evidence="2 3">FXJ1.1311</strain>
    </source>
</reference>
<dbReference type="EMBL" id="VOBR01000018">
    <property type="protein sequence ID" value="TWP48889.1"/>
    <property type="molecule type" value="Genomic_DNA"/>
</dbReference>
<keyword evidence="3" id="KW-1185">Reference proteome</keyword>
<gene>
    <name evidence="2" type="ORF">FKR81_26720</name>
</gene>
<feature type="transmembrane region" description="Helical" evidence="1">
    <location>
        <begin position="37"/>
        <end position="54"/>
    </location>
</feature>
<keyword evidence="1" id="KW-1133">Transmembrane helix</keyword>
<evidence type="ECO:0000256" key="1">
    <source>
        <dbReference type="SAM" id="Phobius"/>
    </source>
</evidence>
<organism evidence="2 3">
    <name type="scientific">Lentzea tibetensis</name>
    <dbReference type="NCBI Taxonomy" id="2591470"/>
    <lineage>
        <taxon>Bacteria</taxon>
        <taxon>Bacillati</taxon>
        <taxon>Actinomycetota</taxon>
        <taxon>Actinomycetes</taxon>
        <taxon>Pseudonocardiales</taxon>
        <taxon>Pseudonocardiaceae</taxon>
        <taxon>Lentzea</taxon>
    </lineage>
</organism>
<dbReference type="AlphaFoldDB" id="A0A563ENY2"/>
<feature type="transmembrane region" description="Helical" evidence="1">
    <location>
        <begin position="12"/>
        <end position="31"/>
    </location>
</feature>
<protein>
    <submittedName>
        <fullName evidence="2">Uncharacterized protein</fullName>
    </submittedName>
</protein>
<feature type="transmembrane region" description="Helical" evidence="1">
    <location>
        <begin position="66"/>
        <end position="83"/>
    </location>
</feature>
<accession>A0A563ENY2</accession>
<sequence length="84" mass="8717">MTEKGTDARLFAEAALVPLACGLILLDGWVVGGGAGLIIAAFVPLGVLLGVWFGLRENFAVTNRRLGCLGVLIVVLALVLVVWG</sequence>
<keyword evidence="1" id="KW-0812">Transmembrane</keyword>
<dbReference type="RefSeq" id="WP_146355668.1">
    <property type="nucleotide sequence ID" value="NZ_VOBR01000018.1"/>
</dbReference>
<evidence type="ECO:0000313" key="2">
    <source>
        <dbReference type="EMBL" id="TWP48889.1"/>
    </source>
</evidence>
<evidence type="ECO:0000313" key="3">
    <source>
        <dbReference type="Proteomes" id="UP000316639"/>
    </source>
</evidence>